<comment type="caution">
    <text evidence="3">The sequence shown here is derived from an EMBL/GenBank/DDBJ whole genome shotgun (WGS) entry which is preliminary data.</text>
</comment>
<dbReference type="PANTHER" id="PTHR31438">
    <property type="entry name" value="LYSINE N-ACYLTRANSFERASE C17G9.06C-RELATED"/>
    <property type="match status" value="1"/>
</dbReference>
<dbReference type="Gene3D" id="3.40.630.30">
    <property type="match status" value="1"/>
</dbReference>
<dbReference type="InterPro" id="IPR016181">
    <property type="entry name" value="Acyl_CoA_acyltransferase"/>
</dbReference>
<dbReference type="SUPFAM" id="SSF55729">
    <property type="entry name" value="Acyl-CoA N-acyltransferases (Nat)"/>
    <property type="match status" value="1"/>
</dbReference>
<sequence length="188" mass="22114">MNHYSQSFEGVGRFCIQSIRFPEDLAHIYEWVNLPYAEFWGLQGKSKQQVIEEYSNIIESGIQVFIGWLDNEPQFLIEVYDPKKDPLSKHYNVLDGDVGLHILVAPPKKSVHHFTLFVLCSVLEFLFSHFKALRVVIEPDHRNEKMHKLSVRVGFSFDKVIYLEHKKSFLGFCYREAFYQQLSKENLL</sequence>
<feature type="domain" description="Acyltransferase MbtK/IucB-like conserved" evidence="2">
    <location>
        <begin position="17"/>
        <end position="64"/>
    </location>
</feature>
<keyword evidence="4" id="KW-1185">Reference proteome</keyword>
<evidence type="ECO:0000313" key="3">
    <source>
        <dbReference type="EMBL" id="MCL1125414.1"/>
    </source>
</evidence>
<gene>
    <name evidence="3" type="ORF">L2764_13230</name>
</gene>
<dbReference type="InterPro" id="IPR019432">
    <property type="entry name" value="Acyltransferase_MbtK/IucB-like"/>
</dbReference>
<reference evidence="3 4" key="1">
    <citation type="submission" date="2022-01" db="EMBL/GenBank/DDBJ databases">
        <title>Whole genome-based taxonomy of the Shewanellaceae.</title>
        <authorList>
            <person name="Martin-Rodriguez A.J."/>
        </authorList>
    </citation>
    <scope>NUCLEOTIDE SEQUENCE [LARGE SCALE GENOMIC DNA]</scope>
    <source>
        <strain evidence="3 4">DSM 17177</strain>
    </source>
</reference>
<protein>
    <submittedName>
        <fullName evidence="3">Acetyltransferase</fullName>
    </submittedName>
</protein>
<dbReference type="RefSeq" id="WP_248940729.1">
    <property type="nucleotide sequence ID" value="NZ_JAKIKS010000048.1"/>
</dbReference>
<evidence type="ECO:0000256" key="1">
    <source>
        <dbReference type="ARBA" id="ARBA00004924"/>
    </source>
</evidence>
<name>A0ABT0LCL3_9GAMM</name>
<proteinExistence type="predicted"/>
<evidence type="ECO:0000259" key="2">
    <source>
        <dbReference type="SMART" id="SM01006"/>
    </source>
</evidence>
<dbReference type="SMART" id="SM01006">
    <property type="entry name" value="AlcB"/>
    <property type="match status" value="1"/>
</dbReference>
<dbReference type="Proteomes" id="UP001203423">
    <property type="component" value="Unassembled WGS sequence"/>
</dbReference>
<comment type="pathway">
    <text evidence="1">Siderophore biosynthesis.</text>
</comment>
<evidence type="ECO:0000313" key="4">
    <source>
        <dbReference type="Proteomes" id="UP001203423"/>
    </source>
</evidence>
<accession>A0ABT0LCL3</accession>
<dbReference type="PANTHER" id="PTHR31438:SF1">
    <property type="entry name" value="LYSINE N-ACYLTRANSFERASE C17G9.06C-RELATED"/>
    <property type="match status" value="1"/>
</dbReference>
<dbReference type="EMBL" id="JAKIKS010000048">
    <property type="protein sequence ID" value="MCL1125414.1"/>
    <property type="molecule type" value="Genomic_DNA"/>
</dbReference>
<organism evidence="3 4">
    <name type="scientific">Shewanella surugensis</name>
    <dbReference type="NCBI Taxonomy" id="212020"/>
    <lineage>
        <taxon>Bacteria</taxon>
        <taxon>Pseudomonadati</taxon>
        <taxon>Pseudomonadota</taxon>
        <taxon>Gammaproteobacteria</taxon>
        <taxon>Alteromonadales</taxon>
        <taxon>Shewanellaceae</taxon>
        <taxon>Shewanella</taxon>
    </lineage>
</organism>
<dbReference type="Pfam" id="PF13523">
    <property type="entry name" value="Acetyltransf_8"/>
    <property type="match status" value="1"/>
</dbReference>